<feature type="transmembrane region" description="Helical" evidence="1">
    <location>
        <begin position="12"/>
        <end position="30"/>
    </location>
</feature>
<keyword evidence="1" id="KW-0812">Transmembrane</keyword>
<dbReference type="InterPro" id="IPR021315">
    <property type="entry name" value="Gap/Sap"/>
</dbReference>
<feature type="transmembrane region" description="Helical" evidence="1">
    <location>
        <begin position="42"/>
        <end position="63"/>
    </location>
</feature>
<dbReference type="STRING" id="644548.SCNU_17692"/>
<evidence type="ECO:0000313" key="2">
    <source>
        <dbReference type="EMBL" id="EGD53649.1"/>
    </source>
</evidence>
<proteinExistence type="predicted"/>
<protein>
    <recommendedName>
        <fullName evidence="4">GAP family protein</fullName>
    </recommendedName>
</protein>
<evidence type="ECO:0000313" key="3">
    <source>
        <dbReference type="Proteomes" id="UP000035065"/>
    </source>
</evidence>
<evidence type="ECO:0000256" key="1">
    <source>
        <dbReference type="SAM" id="Phobius"/>
    </source>
</evidence>
<evidence type="ECO:0008006" key="4">
    <source>
        <dbReference type="Google" id="ProtNLM"/>
    </source>
</evidence>
<dbReference type="RefSeq" id="WP_009680731.1">
    <property type="nucleotide sequence ID" value="NZ_AEUD01000019.1"/>
</dbReference>
<accession>F1YNN9</accession>
<sequence>MGAVIGDLLPMAVGVAISPIPIIAAILMLLGKHARTTSLGFAAGWIIGVVAATAIFTTVGSAASGSSTAVGWVKLVLGVLLLAEGVREWRARSGPASTPKWMKAIDEMKAPAGAGIGFVLAAVNPKNLMLCIAAGMQIGAASLSTGDDIVAIVVFSLIASSTVVVPVLAYQVAADRLRGPLDSLKAWLEANNKTVMAVLILVIGVVLIGKGIGGVA</sequence>
<dbReference type="Pfam" id="PF11139">
    <property type="entry name" value="SfLAP"/>
    <property type="match status" value="1"/>
</dbReference>
<comment type="caution">
    <text evidence="2">The sequence shown here is derived from an EMBL/GenBank/DDBJ whole genome shotgun (WGS) entry which is preliminary data.</text>
</comment>
<keyword evidence="3" id="KW-1185">Reference proteome</keyword>
<feature type="transmembrane region" description="Helical" evidence="1">
    <location>
        <begin position="110"/>
        <end position="137"/>
    </location>
</feature>
<dbReference type="OrthoDB" id="4753036at2"/>
<keyword evidence="1" id="KW-0472">Membrane</keyword>
<organism evidence="2 3">
    <name type="scientific">Gordonia neofelifaecis NRRL B-59395</name>
    <dbReference type="NCBI Taxonomy" id="644548"/>
    <lineage>
        <taxon>Bacteria</taxon>
        <taxon>Bacillati</taxon>
        <taxon>Actinomycetota</taxon>
        <taxon>Actinomycetes</taxon>
        <taxon>Mycobacteriales</taxon>
        <taxon>Gordoniaceae</taxon>
        <taxon>Gordonia</taxon>
    </lineage>
</organism>
<dbReference type="eggNOG" id="COG1280">
    <property type="taxonomic scope" value="Bacteria"/>
</dbReference>
<name>F1YNN9_9ACTN</name>
<reference evidence="2 3" key="1">
    <citation type="journal article" date="2011" name="J. Bacteriol.">
        <title>Draft Genome Sequence of Gordonia neofelifaecis NRRL B-59395, a Cholesterol-Degrading Actinomycete.</title>
        <authorList>
            <person name="Ge F."/>
            <person name="Li W."/>
            <person name="Chen G."/>
            <person name="Liu Y."/>
            <person name="Zhang G."/>
            <person name="Yong B."/>
            <person name="Wang Q."/>
            <person name="Wang N."/>
            <person name="Huang Z."/>
            <person name="Li W."/>
            <person name="Wang J."/>
            <person name="Wu C."/>
            <person name="Xie Q."/>
            <person name="Liu G."/>
        </authorList>
    </citation>
    <scope>NUCLEOTIDE SEQUENCE [LARGE SCALE GENOMIC DNA]</scope>
    <source>
        <strain evidence="2 3">NRRL B-59395</strain>
    </source>
</reference>
<keyword evidence="1" id="KW-1133">Transmembrane helix</keyword>
<gene>
    <name evidence="2" type="ORF">SCNU_17692</name>
</gene>
<feature type="transmembrane region" description="Helical" evidence="1">
    <location>
        <begin position="149"/>
        <end position="173"/>
    </location>
</feature>
<dbReference type="Proteomes" id="UP000035065">
    <property type="component" value="Unassembled WGS sequence"/>
</dbReference>
<feature type="transmembrane region" description="Helical" evidence="1">
    <location>
        <begin position="194"/>
        <end position="213"/>
    </location>
</feature>
<dbReference type="AlphaFoldDB" id="F1YNN9"/>
<dbReference type="EMBL" id="AEUD01000019">
    <property type="protein sequence ID" value="EGD53649.1"/>
    <property type="molecule type" value="Genomic_DNA"/>
</dbReference>